<dbReference type="GO" id="GO:0006508">
    <property type="term" value="P:proteolysis"/>
    <property type="evidence" value="ECO:0007669"/>
    <property type="project" value="UniProtKB-KW"/>
</dbReference>
<feature type="region of interest" description="Disordered" evidence="1">
    <location>
        <begin position="64"/>
        <end position="96"/>
    </location>
</feature>
<dbReference type="AlphaFoldDB" id="A0A5N5GQT3"/>
<keyword evidence="3" id="KW-1185">Reference proteome</keyword>
<keyword evidence="2" id="KW-0645">Protease</keyword>
<evidence type="ECO:0000256" key="1">
    <source>
        <dbReference type="SAM" id="MobiDB-lite"/>
    </source>
</evidence>
<dbReference type="EMBL" id="SMOL01000401">
    <property type="protein sequence ID" value="KAB2617497.1"/>
    <property type="molecule type" value="Genomic_DNA"/>
</dbReference>
<dbReference type="Proteomes" id="UP000327157">
    <property type="component" value="Chromosome 15"/>
</dbReference>
<dbReference type="GO" id="GO:0008233">
    <property type="term" value="F:peptidase activity"/>
    <property type="evidence" value="ECO:0007669"/>
    <property type="project" value="UniProtKB-KW"/>
</dbReference>
<reference evidence="3" key="2">
    <citation type="submission" date="2019-10" db="EMBL/GenBank/DDBJ databases">
        <title>A de novo genome assembly of a pear dwarfing rootstock.</title>
        <authorList>
            <person name="Wang F."/>
            <person name="Wang J."/>
            <person name="Li S."/>
            <person name="Zhang Y."/>
            <person name="Fang M."/>
            <person name="Ma L."/>
            <person name="Zhao Y."/>
            <person name="Jiang S."/>
        </authorList>
    </citation>
    <scope>NUCLEOTIDE SEQUENCE [LARGE SCALE GENOMIC DNA]</scope>
</reference>
<reference evidence="2 3" key="1">
    <citation type="submission" date="2019-09" db="EMBL/GenBank/DDBJ databases">
        <authorList>
            <person name="Ou C."/>
        </authorList>
    </citation>
    <scope>NUCLEOTIDE SEQUENCE [LARGE SCALE GENOMIC DNA]</scope>
    <source>
        <strain evidence="2">S2</strain>
        <tissue evidence="2">Leaf</tissue>
    </source>
</reference>
<protein>
    <submittedName>
        <fullName evidence="2">Membrane-bound transcription factor site-2 protease</fullName>
    </submittedName>
</protein>
<feature type="compositionally biased region" description="Polar residues" evidence="1">
    <location>
        <begin position="64"/>
        <end position="77"/>
    </location>
</feature>
<evidence type="ECO:0000313" key="2">
    <source>
        <dbReference type="EMBL" id="KAB2617497.1"/>
    </source>
</evidence>
<comment type="caution">
    <text evidence="2">The sequence shown here is derived from an EMBL/GenBank/DDBJ whole genome shotgun (WGS) entry which is preliminary data.</text>
</comment>
<organism evidence="2 3">
    <name type="scientific">Pyrus ussuriensis x Pyrus communis</name>
    <dbReference type="NCBI Taxonomy" id="2448454"/>
    <lineage>
        <taxon>Eukaryota</taxon>
        <taxon>Viridiplantae</taxon>
        <taxon>Streptophyta</taxon>
        <taxon>Embryophyta</taxon>
        <taxon>Tracheophyta</taxon>
        <taxon>Spermatophyta</taxon>
        <taxon>Magnoliopsida</taxon>
        <taxon>eudicotyledons</taxon>
        <taxon>Gunneridae</taxon>
        <taxon>Pentapetalae</taxon>
        <taxon>rosids</taxon>
        <taxon>fabids</taxon>
        <taxon>Rosales</taxon>
        <taxon>Rosaceae</taxon>
        <taxon>Amygdaloideae</taxon>
        <taxon>Maleae</taxon>
        <taxon>Pyrus</taxon>
    </lineage>
</organism>
<keyword evidence="2" id="KW-0378">Hydrolase</keyword>
<feature type="compositionally biased region" description="Low complexity" evidence="1">
    <location>
        <begin position="82"/>
        <end position="96"/>
    </location>
</feature>
<sequence>MWVPTKPTVPVTRTDFRRFLLPRPPSPANLSPPLPPLQTHLRLLQTHLRRFLLPRPQSLAAIATSNSGFSTNPSSISARPIAGFSGLGSLSASDSI</sequence>
<proteinExistence type="predicted"/>
<gene>
    <name evidence="2" type="ORF">D8674_013366</name>
</gene>
<reference evidence="2 3" key="3">
    <citation type="submission" date="2019-11" db="EMBL/GenBank/DDBJ databases">
        <title>A de novo genome assembly of a pear dwarfing rootstock.</title>
        <authorList>
            <person name="Wang F."/>
            <person name="Wang J."/>
            <person name="Li S."/>
            <person name="Zhang Y."/>
            <person name="Fang M."/>
            <person name="Ma L."/>
            <person name="Zhao Y."/>
            <person name="Jiang S."/>
        </authorList>
    </citation>
    <scope>NUCLEOTIDE SEQUENCE [LARGE SCALE GENOMIC DNA]</scope>
    <source>
        <strain evidence="2">S2</strain>
        <tissue evidence="2">Leaf</tissue>
    </source>
</reference>
<evidence type="ECO:0000313" key="3">
    <source>
        <dbReference type="Proteomes" id="UP000327157"/>
    </source>
</evidence>
<accession>A0A5N5GQT3</accession>
<name>A0A5N5GQT3_9ROSA</name>